<accession>A0ABW5QS98</accession>
<evidence type="ECO:0000313" key="1">
    <source>
        <dbReference type="EMBL" id="MFD2658838.1"/>
    </source>
</evidence>
<dbReference type="EMBL" id="JBHUMY010000001">
    <property type="protein sequence ID" value="MFD2658838.1"/>
    <property type="molecule type" value="Genomic_DNA"/>
</dbReference>
<name>A0ABW5QS98_9BACL</name>
<reference evidence="2" key="1">
    <citation type="journal article" date="2019" name="Int. J. Syst. Evol. Microbiol.">
        <title>The Global Catalogue of Microorganisms (GCM) 10K type strain sequencing project: providing services to taxonomists for standard genome sequencing and annotation.</title>
        <authorList>
            <consortium name="The Broad Institute Genomics Platform"/>
            <consortium name="The Broad Institute Genome Sequencing Center for Infectious Disease"/>
            <person name="Wu L."/>
            <person name="Ma J."/>
        </authorList>
    </citation>
    <scope>NUCLEOTIDE SEQUENCE [LARGE SCALE GENOMIC DNA]</scope>
    <source>
        <strain evidence="2">TISTR 1827</strain>
    </source>
</reference>
<proteinExistence type="predicted"/>
<evidence type="ECO:0008006" key="3">
    <source>
        <dbReference type="Google" id="ProtNLM"/>
    </source>
</evidence>
<organism evidence="1 2">
    <name type="scientific">Paenibacillus thailandensis</name>
    <dbReference type="NCBI Taxonomy" id="393250"/>
    <lineage>
        <taxon>Bacteria</taxon>
        <taxon>Bacillati</taxon>
        <taxon>Bacillota</taxon>
        <taxon>Bacilli</taxon>
        <taxon>Bacillales</taxon>
        <taxon>Paenibacillaceae</taxon>
        <taxon>Paenibacillus</taxon>
    </lineage>
</organism>
<comment type="caution">
    <text evidence="1">The sequence shown here is derived from an EMBL/GenBank/DDBJ whole genome shotgun (WGS) entry which is preliminary data.</text>
</comment>
<keyword evidence="2" id="KW-1185">Reference proteome</keyword>
<evidence type="ECO:0000313" key="2">
    <source>
        <dbReference type="Proteomes" id="UP001597493"/>
    </source>
</evidence>
<sequence length="149" mass="17257">MSTTKTQIATNLETLNDGVAQIWIQLSSSSLTDEERQVFLLKLSIVKMIFDFLKAMKDISEKQATLVTLCMRGGRCTSKDMRELGFRTLDHMRYVRNQMETLLEATVLNTDQVNRLFETNSLAEVMEIKNWYVTNVLQNKQLLRFIAQN</sequence>
<dbReference type="RefSeq" id="WP_379268756.1">
    <property type="nucleotide sequence ID" value="NZ_JBHUMY010000001.1"/>
</dbReference>
<gene>
    <name evidence="1" type="ORF">ACFSW5_01000</name>
</gene>
<dbReference type="Proteomes" id="UP001597493">
    <property type="component" value="Unassembled WGS sequence"/>
</dbReference>
<protein>
    <recommendedName>
        <fullName evidence="3">MarR family transcriptional regulator</fullName>
    </recommendedName>
</protein>